<reference evidence="11" key="1">
    <citation type="submission" date="2017-01" db="EMBL/GenBank/DDBJ databases">
        <authorList>
            <person name="Wang Y."/>
            <person name="White M."/>
            <person name="Kvist S."/>
            <person name="Moncalvo J.-M."/>
        </authorList>
    </citation>
    <scope>NUCLEOTIDE SEQUENCE [LARGE SCALE GENOMIC DNA]</scope>
    <source>
        <strain evidence="11">ID-206-W2</strain>
    </source>
</reference>
<evidence type="ECO:0000256" key="5">
    <source>
        <dbReference type="ARBA" id="ARBA00022989"/>
    </source>
</evidence>
<sequence>MFAGITPALSIGSVSERVRILPTMIFFFLWTTIVYDFIAYWMWSTDGFLFKMGVLDFAGGTV</sequence>
<name>A0A1R1Y5X8_9FUNG</name>
<dbReference type="SUPFAM" id="SSF111352">
    <property type="entry name" value="Ammonium transporter"/>
    <property type="match status" value="1"/>
</dbReference>
<keyword evidence="4 8" id="KW-0812">Transmembrane</keyword>
<keyword evidence="6 8" id="KW-0472">Membrane</keyword>
<protein>
    <submittedName>
        <fullName evidence="10">Ammonium transporter 1</fullName>
    </submittedName>
</protein>
<evidence type="ECO:0000256" key="3">
    <source>
        <dbReference type="ARBA" id="ARBA00022448"/>
    </source>
</evidence>
<keyword evidence="7" id="KW-0924">Ammonia transport</keyword>
<accession>A0A1R1Y5X8</accession>
<proteinExistence type="inferred from homology"/>
<keyword evidence="11" id="KW-1185">Reference proteome</keyword>
<dbReference type="Gene3D" id="1.10.3430.10">
    <property type="entry name" value="Ammonium transporter AmtB like domains"/>
    <property type="match status" value="1"/>
</dbReference>
<organism evidence="10 11">
    <name type="scientific">Smittium culicis</name>
    <dbReference type="NCBI Taxonomy" id="133412"/>
    <lineage>
        <taxon>Eukaryota</taxon>
        <taxon>Fungi</taxon>
        <taxon>Fungi incertae sedis</taxon>
        <taxon>Zoopagomycota</taxon>
        <taxon>Kickxellomycotina</taxon>
        <taxon>Harpellomycetes</taxon>
        <taxon>Harpellales</taxon>
        <taxon>Legeriomycetaceae</taxon>
        <taxon>Smittium</taxon>
    </lineage>
</organism>
<gene>
    <name evidence="10" type="ORF">AYI69_g5426</name>
</gene>
<dbReference type="OrthoDB" id="534912at2759"/>
<dbReference type="GO" id="GO:0005886">
    <property type="term" value="C:plasma membrane"/>
    <property type="evidence" value="ECO:0007669"/>
    <property type="project" value="TreeGrafter"/>
</dbReference>
<dbReference type="PANTHER" id="PTHR43029:SF10">
    <property type="entry name" value="AMMONIUM TRANSPORTER MEP2"/>
    <property type="match status" value="1"/>
</dbReference>
<comment type="similarity">
    <text evidence="2">Belongs to the ammonia transporter channel (TC 1.A.11.2) family.</text>
</comment>
<comment type="subcellular location">
    <subcellularLocation>
        <location evidence="1">Membrane</location>
        <topology evidence="1">Multi-pass membrane protein</topology>
    </subcellularLocation>
</comment>
<evidence type="ECO:0000256" key="6">
    <source>
        <dbReference type="ARBA" id="ARBA00023136"/>
    </source>
</evidence>
<dbReference type="PANTHER" id="PTHR43029">
    <property type="entry name" value="AMMONIUM TRANSPORTER MEP2"/>
    <property type="match status" value="1"/>
</dbReference>
<comment type="caution">
    <text evidence="10">The sequence shown here is derived from an EMBL/GenBank/DDBJ whole genome shotgun (WGS) entry which is preliminary data.</text>
</comment>
<evidence type="ECO:0000256" key="1">
    <source>
        <dbReference type="ARBA" id="ARBA00004141"/>
    </source>
</evidence>
<dbReference type="EMBL" id="LSSM01002275">
    <property type="protein sequence ID" value="OMJ22362.1"/>
    <property type="molecule type" value="Genomic_DNA"/>
</dbReference>
<dbReference type="InterPro" id="IPR024041">
    <property type="entry name" value="NH4_transpt_AmtB-like_dom"/>
</dbReference>
<dbReference type="InterPro" id="IPR029020">
    <property type="entry name" value="Ammonium/urea_transptr"/>
</dbReference>
<dbReference type="Proteomes" id="UP000187429">
    <property type="component" value="Unassembled WGS sequence"/>
</dbReference>
<dbReference type="GO" id="GO:0008519">
    <property type="term" value="F:ammonium channel activity"/>
    <property type="evidence" value="ECO:0007669"/>
    <property type="project" value="InterPro"/>
</dbReference>
<evidence type="ECO:0000313" key="11">
    <source>
        <dbReference type="Proteomes" id="UP000187429"/>
    </source>
</evidence>
<dbReference type="Pfam" id="PF00909">
    <property type="entry name" value="Ammonium_transp"/>
    <property type="match status" value="1"/>
</dbReference>
<evidence type="ECO:0000256" key="2">
    <source>
        <dbReference type="ARBA" id="ARBA00005887"/>
    </source>
</evidence>
<evidence type="ECO:0000313" key="10">
    <source>
        <dbReference type="EMBL" id="OMJ22362.1"/>
    </source>
</evidence>
<keyword evidence="3" id="KW-0813">Transport</keyword>
<evidence type="ECO:0000256" key="8">
    <source>
        <dbReference type="SAM" id="Phobius"/>
    </source>
</evidence>
<evidence type="ECO:0000256" key="4">
    <source>
        <dbReference type="ARBA" id="ARBA00022692"/>
    </source>
</evidence>
<feature type="transmembrane region" description="Helical" evidence="8">
    <location>
        <begin position="20"/>
        <end position="43"/>
    </location>
</feature>
<dbReference type="AlphaFoldDB" id="A0A1R1Y5X8"/>
<evidence type="ECO:0000259" key="9">
    <source>
        <dbReference type="Pfam" id="PF00909"/>
    </source>
</evidence>
<feature type="domain" description="Ammonium transporter AmtB-like" evidence="9">
    <location>
        <begin position="1"/>
        <end position="62"/>
    </location>
</feature>
<dbReference type="InterPro" id="IPR001905">
    <property type="entry name" value="Ammonium_transpt"/>
</dbReference>
<evidence type="ECO:0000256" key="7">
    <source>
        <dbReference type="ARBA" id="ARBA00023177"/>
    </source>
</evidence>
<keyword evidence="5 8" id="KW-1133">Transmembrane helix</keyword>
<feature type="non-terminal residue" evidence="10">
    <location>
        <position position="62"/>
    </location>
</feature>